<reference evidence="2" key="2">
    <citation type="submission" date="2020-09" db="EMBL/GenBank/DDBJ databases">
        <authorList>
            <person name="Sun Q."/>
            <person name="Ohkuma M."/>
        </authorList>
    </citation>
    <scope>NUCLEOTIDE SEQUENCE</scope>
    <source>
        <strain evidence="2">JCM 4434</strain>
    </source>
</reference>
<sequence>MTGTHRALIVARMKPEAAPDIAEVFADSDRGELPHLIGVTGRSLFQFGDVYLHLIEADRPPGPAVAKVLGHPEFRTVSDRLTAFVQAYDPATWREPKDAMAREFYRWEPLTPVPSGPAPGRAPGAGPCSRPGTRTHRLGARARHPCANTYHPVALAPAPVARHQRVFTRIAEALG</sequence>
<dbReference type="InterPro" id="IPR006765">
    <property type="entry name" value="Polyketide_synth_cyclase"/>
</dbReference>
<proteinExistence type="predicted"/>
<dbReference type="InterPro" id="IPR038474">
    <property type="entry name" value="Polyketide_synth_cyclase_sf"/>
</dbReference>
<gene>
    <name evidence="2" type="ORF">GCM10010502_41590</name>
</gene>
<dbReference type="GO" id="GO:0030639">
    <property type="term" value="P:polyketide biosynthetic process"/>
    <property type="evidence" value="ECO:0007669"/>
    <property type="project" value="InterPro"/>
</dbReference>
<dbReference type="Proteomes" id="UP000610124">
    <property type="component" value="Unassembled WGS sequence"/>
</dbReference>
<organism evidence="2 3">
    <name type="scientific">Kitasatospora aureofaciens</name>
    <name type="common">Streptomyces aureofaciens</name>
    <dbReference type="NCBI Taxonomy" id="1894"/>
    <lineage>
        <taxon>Bacteria</taxon>
        <taxon>Bacillati</taxon>
        <taxon>Actinomycetota</taxon>
        <taxon>Actinomycetes</taxon>
        <taxon>Kitasatosporales</taxon>
        <taxon>Streptomycetaceae</taxon>
        <taxon>Kitasatospora</taxon>
    </lineage>
</organism>
<evidence type="ECO:0000256" key="1">
    <source>
        <dbReference type="SAM" id="MobiDB-lite"/>
    </source>
</evidence>
<dbReference type="SUPFAM" id="SSF54909">
    <property type="entry name" value="Dimeric alpha+beta barrel"/>
    <property type="match status" value="1"/>
</dbReference>
<protein>
    <recommendedName>
        <fullName evidence="4">Polyketide synthase</fullName>
    </recommendedName>
</protein>
<feature type="compositionally biased region" description="Low complexity" evidence="1">
    <location>
        <begin position="118"/>
        <end position="132"/>
    </location>
</feature>
<evidence type="ECO:0000313" key="2">
    <source>
        <dbReference type="EMBL" id="GGU85069.1"/>
    </source>
</evidence>
<dbReference type="EMBL" id="BMUB01000009">
    <property type="protein sequence ID" value="GGU85069.1"/>
    <property type="molecule type" value="Genomic_DNA"/>
</dbReference>
<comment type="caution">
    <text evidence="2">The sequence shown here is derived from an EMBL/GenBank/DDBJ whole genome shotgun (WGS) entry which is preliminary data.</text>
</comment>
<evidence type="ECO:0008006" key="4">
    <source>
        <dbReference type="Google" id="ProtNLM"/>
    </source>
</evidence>
<evidence type="ECO:0000313" key="3">
    <source>
        <dbReference type="Proteomes" id="UP000610124"/>
    </source>
</evidence>
<feature type="region of interest" description="Disordered" evidence="1">
    <location>
        <begin position="113"/>
        <end position="136"/>
    </location>
</feature>
<dbReference type="Gene3D" id="3.30.70.1090">
    <property type="entry name" value="Dimeric alpha+beta barrel"/>
    <property type="match status" value="1"/>
</dbReference>
<accession>A0A8H9HTB8</accession>
<dbReference type="Pfam" id="PF04673">
    <property type="entry name" value="Cyclase_polyket"/>
    <property type="match status" value="1"/>
</dbReference>
<dbReference type="AlphaFoldDB" id="A0A8H9HTB8"/>
<reference evidence="2" key="1">
    <citation type="journal article" date="2014" name="Int. J. Syst. Evol. Microbiol.">
        <title>Complete genome sequence of Corynebacterium casei LMG S-19264T (=DSM 44701T), isolated from a smear-ripened cheese.</title>
        <authorList>
            <consortium name="US DOE Joint Genome Institute (JGI-PGF)"/>
            <person name="Walter F."/>
            <person name="Albersmeier A."/>
            <person name="Kalinowski J."/>
            <person name="Ruckert C."/>
        </authorList>
    </citation>
    <scope>NUCLEOTIDE SEQUENCE</scope>
    <source>
        <strain evidence="2">JCM 4434</strain>
    </source>
</reference>
<name>A0A8H9HTB8_KITAU</name>
<dbReference type="InterPro" id="IPR011008">
    <property type="entry name" value="Dimeric_a/b-barrel"/>
</dbReference>